<organism evidence="2 3">
    <name type="scientific">Coprinopsis cinerea (strain Okayama-7 / 130 / ATCC MYA-4618 / FGSC 9003)</name>
    <name type="common">Inky cap fungus</name>
    <name type="synonym">Hormographiella aspergillata</name>
    <dbReference type="NCBI Taxonomy" id="240176"/>
    <lineage>
        <taxon>Eukaryota</taxon>
        <taxon>Fungi</taxon>
        <taxon>Dikarya</taxon>
        <taxon>Basidiomycota</taxon>
        <taxon>Agaricomycotina</taxon>
        <taxon>Agaricomycetes</taxon>
        <taxon>Agaricomycetidae</taxon>
        <taxon>Agaricales</taxon>
        <taxon>Agaricineae</taxon>
        <taxon>Psathyrellaceae</taxon>
        <taxon>Coprinopsis</taxon>
    </lineage>
</organism>
<dbReference type="AlphaFoldDB" id="A8N675"/>
<dbReference type="VEuPathDB" id="FungiDB:CC1G_01987"/>
<dbReference type="eggNOG" id="ENOG502SKPG">
    <property type="taxonomic scope" value="Eukaryota"/>
</dbReference>
<sequence length="474" mass="52865">MSSTVQAERELGNNQRGLVDNIIDENQYEAAISTLFQLRSPQHKPYPAHIQQLIFLGLHPSIPTPEKAPGTIHETPRRARQTRVQFPITPKAVTSALDLLTSLIATNSPESIGRALPSYSTQEHNHASDDQTDSLLAKQALCIKTAKHCWEFLEEGYIHSTQVITSPQAKSKLRRDSSFEEALGPNAVTGEAQLVGPDAWPILSWLVSLFERDEELNERNDSSRYSRILLEQLPPPRGGKSGTRWDFSDILNIVVHCFDQTDVRKKDLGYRLMALLVNLTNSNNVELETLVTSVYKRLMAAGRPDFFDLLLSNIPVSESVWRFKACLCLKVATDGISSKNDSARLRPRPQPRAPPRARPIAPDSPRKHVKPRDEVPKIALPDVMTIVECLESPIPDALPEPLNKALVLHTKFELVLSFASAQKSNLAVESRLEWDRLIQDGQLSKSLNIGFGPDSGETGSLYLGLLREYLRLGS</sequence>
<feature type="compositionally biased region" description="Pro residues" evidence="1">
    <location>
        <begin position="348"/>
        <end position="357"/>
    </location>
</feature>
<protein>
    <submittedName>
        <fullName evidence="2">Uncharacterized protein</fullName>
    </submittedName>
</protein>
<name>A8N675_COPC7</name>
<evidence type="ECO:0000313" key="2">
    <source>
        <dbReference type="EMBL" id="EAU91498.1"/>
    </source>
</evidence>
<dbReference type="OrthoDB" id="2337158at2759"/>
<dbReference type="RefSeq" id="XP_001830351.1">
    <property type="nucleotide sequence ID" value="XM_001830299.1"/>
</dbReference>
<dbReference type="Proteomes" id="UP000001861">
    <property type="component" value="Unassembled WGS sequence"/>
</dbReference>
<gene>
    <name evidence="2" type="ORF">CC1G_01987</name>
</gene>
<evidence type="ECO:0000313" key="3">
    <source>
        <dbReference type="Proteomes" id="UP000001861"/>
    </source>
</evidence>
<feature type="region of interest" description="Disordered" evidence="1">
    <location>
        <begin position="339"/>
        <end position="373"/>
    </location>
</feature>
<dbReference type="OMA" id="VDNCFEE"/>
<dbReference type="EMBL" id="AACS02000003">
    <property type="protein sequence ID" value="EAU91498.1"/>
    <property type="molecule type" value="Genomic_DNA"/>
</dbReference>
<evidence type="ECO:0000256" key="1">
    <source>
        <dbReference type="SAM" id="MobiDB-lite"/>
    </source>
</evidence>
<proteinExistence type="predicted"/>
<dbReference type="KEGG" id="cci:CC1G_01987"/>
<accession>A8N675</accession>
<comment type="caution">
    <text evidence="2">The sequence shown here is derived from an EMBL/GenBank/DDBJ whole genome shotgun (WGS) entry which is preliminary data.</text>
</comment>
<keyword evidence="3" id="KW-1185">Reference proteome</keyword>
<reference evidence="2 3" key="1">
    <citation type="journal article" date="2010" name="Proc. Natl. Acad. Sci. U.S.A.">
        <title>Insights into evolution of multicellular fungi from the assembled chromosomes of the mushroom Coprinopsis cinerea (Coprinus cinereus).</title>
        <authorList>
            <person name="Stajich J.E."/>
            <person name="Wilke S.K."/>
            <person name="Ahren D."/>
            <person name="Au C.H."/>
            <person name="Birren B.W."/>
            <person name="Borodovsky M."/>
            <person name="Burns C."/>
            <person name="Canback B."/>
            <person name="Casselton L.A."/>
            <person name="Cheng C.K."/>
            <person name="Deng J."/>
            <person name="Dietrich F.S."/>
            <person name="Fargo D.C."/>
            <person name="Farman M.L."/>
            <person name="Gathman A.C."/>
            <person name="Goldberg J."/>
            <person name="Guigo R."/>
            <person name="Hoegger P.J."/>
            <person name="Hooker J.B."/>
            <person name="Huggins A."/>
            <person name="James T.Y."/>
            <person name="Kamada T."/>
            <person name="Kilaru S."/>
            <person name="Kodira C."/>
            <person name="Kues U."/>
            <person name="Kupfer D."/>
            <person name="Kwan H.S."/>
            <person name="Lomsadze A."/>
            <person name="Li W."/>
            <person name="Lilly W.W."/>
            <person name="Ma L.J."/>
            <person name="Mackey A.J."/>
            <person name="Manning G."/>
            <person name="Martin F."/>
            <person name="Muraguchi H."/>
            <person name="Natvig D.O."/>
            <person name="Palmerini H."/>
            <person name="Ramesh M.A."/>
            <person name="Rehmeyer C.J."/>
            <person name="Roe B.A."/>
            <person name="Shenoy N."/>
            <person name="Stanke M."/>
            <person name="Ter-Hovhannisyan V."/>
            <person name="Tunlid A."/>
            <person name="Velagapudi R."/>
            <person name="Vision T.J."/>
            <person name="Zeng Q."/>
            <person name="Zolan M.E."/>
            <person name="Pukkila P.J."/>
        </authorList>
    </citation>
    <scope>NUCLEOTIDE SEQUENCE [LARGE SCALE GENOMIC DNA]</scope>
    <source>
        <strain evidence="3">Okayama-7 / 130 / ATCC MYA-4618 / FGSC 9003</strain>
    </source>
</reference>
<dbReference type="GeneID" id="6006791"/>
<dbReference type="InParanoid" id="A8N675"/>